<organism evidence="12 13">
    <name type="scientific">Momordica charantia</name>
    <name type="common">Bitter gourd</name>
    <name type="synonym">Balsam pear</name>
    <dbReference type="NCBI Taxonomy" id="3673"/>
    <lineage>
        <taxon>Eukaryota</taxon>
        <taxon>Viridiplantae</taxon>
        <taxon>Streptophyta</taxon>
        <taxon>Embryophyta</taxon>
        <taxon>Tracheophyta</taxon>
        <taxon>Spermatophyta</taxon>
        <taxon>Magnoliopsida</taxon>
        <taxon>eudicotyledons</taxon>
        <taxon>Gunneridae</taxon>
        <taxon>Pentapetalae</taxon>
        <taxon>rosids</taxon>
        <taxon>fabids</taxon>
        <taxon>Cucurbitales</taxon>
        <taxon>Cucurbitaceae</taxon>
        <taxon>Momordiceae</taxon>
        <taxon>Momordica</taxon>
    </lineage>
</organism>
<dbReference type="FunFam" id="3.40.50.300:FF:000157">
    <property type="entry name" value="ABC transporter G family member 34"/>
    <property type="match status" value="1"/>
</dbReference>
<comment type="similarity">
    <text evidence="2">Belongs to the ABC transporter superfamily. ABCG family. PDR (TC 3.A.1.205) subfamily.</text>
</comment>
<evidence type="ECO:0000256" key="8">
    <source>
        <dbReference type="ARBA" id="ARBA00022989"/>
    </source>
</evidence>
<dbReference type="RefSeq" id="XP_022154232.1">
    <property type="nucleotide sequence ID" value="XM_022298540.1"/>
</dbReference>
<dbReference type="GeneID" id="111021539"/>
<dbReference type="GO" id="GO:0005524">
    <property type="term" value="F:ATP binding"/>
    <property type="evidence" value="ECO:0007669"/>
    <property type="project" value="UniProtKB-KW"/>
</dbReference>
<feature type="transmembrane region" description="Helical" evidence="10">
    <location>
        <begin position="647"/>
        <end position="666"/>
    </location>
</feature>
<dbReference type="GO" id="GO:0016887">
    <property type="term" value="F:ATP hydrolysis activity"/>
    <property type="evidence" value="ECO:0007669"/>
    <property type="project" value="InterPro"/>
</dbReference>
<reference evidence="13" key="1">
    <citation type="submission" date="2025-08" db="UniProtKB">
        <authorList>
            <consortium name="RefSeq"/>
        </authorList>
    </citation>
    <scope>IDENTIFICATION</scope>
    <source>
        <strain evidence="13">OHB3-1</strain>
    </source>
</reference>
<name>A0A6J1DL52_MOMCH</name>
<evidence type="ECO:0000313" key="12">
    <source>
        <dbReference type="Proteomes" id="UP000504603"/>
    </source>
</evidence>
<proteinExistence type="inferred from homology"/>
<keyword evidence="8 10" id="KW-1133">Transmembrane helix</keyword>
<dbReference type="KEGG" id="mcha:111021539"/>
<dbReference type="PANTHER" id="PTHR19241">
    <property type="entry name" value="ATP-BINDING CASSETTE TRANSPORTER"/>
    <property type="match status" value="1"/>
</dbReference>
<evidence type="ECO:0000256" key="7">
    <source>
        <dbReference type="ARBA" id="ARBA00022840"/>
    </source>
</evidence>
<dbReference type="FunFam" id="3.40.50.300:FF:000532">
    <property type="entry name" value="ABC transporter G family member 34"/>
    <property type="match status" value="1"/>
</dbReference>
<dbReference type="InterPro" id="IPR043926">
    <property type="entry name" value="ABCG_dom"/>
</dbReference>
<evidence type="ECO:0000256" key="5">
    <source>
        <dbReference type="ARBA" id="ARBA00022737"/>
    </source>
</evidence>
<feature type="transmembrane region" description="Helical" evidence="10">
    <location>
        <begin position="1298"/>
        <end position="1320"/>
    </location>
</feature>
<dbReference type="PROSITE" id="PS50893">
    <property type="entry name" value="ABC_TRANSPORTER_2"/>
    <property type="match status" value="2"/>
</dbReference>
<dbReference type="InterPro" id="IPR013525">
    <property type="entry name" value="ABC2_TM"/>
</dbReference>
<evidence type="ECO:0000256" key="1">
    <source>
        <dbReference type="ARBA" id="ARBA00004141"/>
    </source>
</evidence>
<feature type="transmembrane region" description="Helical" evidence="10">
    <location>
        <begin position="1259"/>
        <end position="1286"/>
    </location>
</feature>
<dbReference type="InterPro" id="IPR003593">
    <property type="entry name" value="AAA+_ATPase"/>
</dbReference>
<evidence type="ECO:0000256" key="6">
    <source>
        <dbReference type="ARBA" id="ARBA00022741"/>
    </source>
</evidence>
<feature type="transmembrane region" description="Helical" evidence="10">
    <location>
        <begin position="1326"/>
        <end position="1347"/>
    </location>
</feature>
<keyword evidence="9 10" id="KW-0472">Membrane</keyword>
<dbReference type="InterPro" id="IPR003439">
    <property type="entry name" value="ABC_transporter-like_ATP-bd"/>
</dbReference>
<feature type="transmembrane region" description="Helical" evidence="10">
    <location>
        <begin position="1411"/>
        <end position="1431"/>
    </location>
</feature>
<evidence type="ECO:0000256" key="3">
    <source>
        <dbReference type="ARBA" id="ARBA00022448"/>
    </source>
</evidence>
<keyword evidence="7" id="KW-0067">ATP-binding</keyword>
<feature type="transmembrane region" description="Helical" evidence="10">
    <location>
        <begin position="530"/>
        <end position="550"/>
    </location>
</feature>
<dbReference type="Pfam" id="PF01061">
    <property type="entry name" value="ABC2_membrane"/>
    <property type="match status" value="2"/>
</dbReference>
<keyword evidence="5" id="KW-0677">Repeat</keyword>
<dbReference type="InterPro" id="IPR034003">
    <property type="entry name" value="ABCG_PDR_2"/>
</dbReference>
<feature type="transmembrane region" description="Helical" evidence="10">
    <location>
        <begin position="754"/>
        <end position="781"/>
    </location>
</feature>
<dbReference type="Pfam" id="PF08370">
    <property type="entry name" value="PDR_assoc"/>
    <property type="match status" value="1"/>
</dbReference>
<dbReference type="Gene3D" id="3.40.50.300">
    <property type="entry name" value="P-loop containing nucleotide triphosphate hydrolases"/>
    <property type="match status" value="2"/>
</dbReference>
<comment type="subcellular location">
    <subcellularLocation>
        <location evidence="1">Membrane</location>
        <topology evidence="1">Multi-pass membrane protein</topology>
    </subcellularLocation>
</comment>
<evidence type="ECO:0000256" key="4">
    <source>
        <dbReference type="ARBA" id="ARBA00022692"/>
    </source>
</evidence>
<dbReference type="Pfam" id="PF00005">
    <property type="entry name" value="ABC_tran"/>
    <property type="match status" value="2"/>
</dbReference>
<dbReference type="InterPro" id="IPR027417">
    <property type="entry name" value="P-loop_NTPase"/>
</dbReference>
<protein>
    <submittedName>
        <fullName evidence="13">Pleiotropic drug resistance protein 3-like isoform X1</fullName>
    </submittedName>
</protein>
<feature type="domain" description="ABC transporter" evidence="11">
    <location>
        <begin position="839"/>
        <end position="1092"/>
    </location>
</feature>
<keyword evidence="4 10" id="KW-0812">Transmembrane</keyword>
<feature type="transmembrane region" description="Helical" evidence="10">
    <location>
        <begin position="562"/>
        <end position="581"/>
    </location>
</feature>
<sequence length="1439" mass="162820">MDQMGGTTNGRVSLRTELAEIRRSLKSSSSDNDSNDVEDASLWAAIERLPTFERVRSSVFDDISSRGEVKEKGRRVVDVTKLDDQERHLFVHKLIKHVESDNLKLLRKVRERIDRVGVTFPSVEVKYKNVHIEAECEVVHGKAIPTLWNSLRTKLYDIIKFCGAKSHEAKIDIIEDASGVIKPGRLTLLLGPPGCGKTTLLKALSGNLDKSLKMSGEICYNGHKLEEFVPQKTSAYISQNELHIAQMTVRETLDFSTRCQGIGSRADLMKEIIKREKEQGIIPDSDVDTYMKAISVQGLKRNLHTDYILKILGLDICAETLTGDAMRRGISGGQKKRLTIGEMIVGPKRVLLMDEITNGLDSSTAFQIVSCLQHLAHFTDATLLVSLLQPAPETFDLFDDLILMVQKKIIYHGPRDQVLQFFENCGFKCPERKNVADFLQEVVSKKDQPQYWYRHDEARYTYVSNNTFCRMFKSSSLGRKLDEEVSQPYDDKTKSKRNVSSSLGVDSVSKWQVFKACASREFLLMKRNSFVYVFKTSQLFFLASIAMTVFLRSQMKVDLQHANYYMGALFYGLIMLVFNAVPELALTVQRLEVFYKQKELKFYPAWAYAIPAAILKIPFSLVQALVWTSLTYYVIGYTPEFSRFFRHFLVLFAVNILSLSMFRLLASVIRSIDVAPSISSFTLLLILTFAGFIITHTSMPAWMEWGFWVSPISYGEIGLSINEFLAPRWQKRQSTNTTIGHIILQSRGLDFHQYFYWISLGALFGFAVLFNVGFTLALTFLNSPGSSRAIISYEKLGRAKSSEDCNGGANSVEQQAASPKAAIESSKGRIALPFTPLTVVFRDLHYYVDMPVAMRERGFTQKKLQLLSDITGALRPGILTALMGVSGAGKTTLLDVLAGRKTSGYIEGEIKIGGFPKVQETFARISGYCEQTDIHSSQITVEESLIFSAWLRLASNIDSKTKEQFVNEVLETIELDSIKDSLVGIPGVSGLSTEQRKRLTIAVELVSNPSIIFMDEPTTGLDARAAAIVMRAVKNVVDTGRTIVCTIHQPSIDIFESFDELILLKTGGHVIYYGPLGRHSSKVIEFFEQVPGVSMIRENHNPATWMLEVTSSAAEAKLGIDFAQVYKNSALYKNNKEIVKQLSTPPPGSRDLHFSNVFAQSFAGQFKACLWKQNLSYWRNPCYNLTRILYTIASSLVFGTLFWKHGKKLENQQNLFNNFGSMYSSVNFIGIHNCATVFPNVSRERTVMYRERFAGMYSSWAYSLAQVIIEVPYIFVQAAAFVIITYPMIGYYGSSSKVFWCFYSMFCALLYFNYLGMLLISVTPNFHIASILASAFYSTFNLFAGFLVPKPRIPRWWIWFYYMSPTSWTLNCLLTSQYGDINKTLMVFGERRTVSGFLRDYFGFHHNQLPLVRLILFLFPLLFASLFGLFIGRLNFQRR</sequence>
<dbReference type="InterPro" id="IPR013581">
    <property type="entry name" value="PDR_assoc"/>
</dbReference>
<dbReference type="Pfam" id="PF19055">
    <property type="entry name" value="ABC2_membrane_7"/>
    <property type="match status" value="2"/>
</dbReference>
<dbReference type="Proteomes" id="UP000504603">
    <property type="component" value="Unplaced"/>
</dbReference>
<keyword evidence="3" id="KW-0813">Transport</keyword>
<evidence type="ECO:0000259" key="11">
    <source>
        <dbReference type="PROSITE" id="PS50893"/>
    </source>
</evidence>
<dbReference type="SUPFAM" id="SSF52540">
    <property type="entry name" value="P-loop containing nucleoside triphosphate hydrolases"/>
    <property type="match status" value="2"/>
</dbReference>
<keyword evidence="12" id="KW-1185">Reference proteome</keyword>
<evidence type="ECO:0000256" key="9">
    <source>
        <dbReference type="ARBA" id="ARBA00023136"/>
    </source>
</evidence>
<dbReference type="PROSITE" id="PS00211">
    <property type="entry name" value="ABC_TRANSPORTER_1"/>
    <property type="match status" value="1"/>
</dbReference>
<dbReference type="GO" id="GO:0140359">
    <property type="term" value="F:ABC-type transporter activity"/>
    <property type="evidence" value="ECO:0007669"/>
    <property type="project" value="InterPro"/>
</dbReference>
<dbReference type="CDD" id="cd03232">
    <property type="entry name" value="ABCG_PDR_domain2"/>
    <property type="match status" value="1"/>
</dbReference>
<dbReference type="SMART" id="SM00382">
    <property type="entry name" value="AAA"/>
    <property type="match status" value="2"/>
</dbReference>
<gene>
    <name evidence="13" type="primary">LOC111021539</name>
</gene>
<evidence type="ECO:0000256" key="2">
    <source>
        <dbReference type="ARBA" id="ARBA00006012"/>
    </source>
</evidence>
<evidence type="ECO:0000313" key="13">
    <source>
        <dbReference type="RefSeq" id="XP_022154232.1"/>
    </source>
</evidence>
<feature type="domain" description="ABC transporter" evidence="11">
    <location>
        <begin position="153"/>
        <end position="431"/>
    </location>
</feature>
<accession>A0A6J1DL52</accession>
<feature type="transmembrane region" description="Helical" evidence="10">
    <location>
        <begin position="678"/>
        <end position="699"/>
    </location>
</feature>
<dbReference type="InterPro" id="IPR017871">
    <property type="entry name" value="ABC_transporter-like_CS"/>
</dbReference>
<dbReference type="GO" id="GO:0005886">
    <property type="term" value="C:plasma membrane"/>
    <property type="evidence" value="ECO:0007669"/>
    <property type="project" value="UniProtKB-ARBA"/>
</dbReference>
<feature type="transmembrane region" description="Helical" evidence="10">
    <location>
        <begin position="602"/>
        <end position="627"/>
    </location>
</feature>
<dbReference type="OrthoDB" id="66620at2759"/>
<feature type="transmembrane region" description="Helical" evidence="10">
    <location>
        <begin position="1359"/>
        <end position="1378"/>
    </location>
</feature>
<keyword evidence="6" id="KW-0547">Nucleotide-binding</keyword>
<evidence type="ECO:0000256" key="10">
    <source>
        <dbReference type="SAM" id="Phobius"/>
    </source>
</evidence>